<gene>
    <name evidence="3" type="ORF">GcM1_242164</name>
</gene>
<keyword evidence="1" id="KW-0812">Transmembrane</keyword>
<feature type="domain" description="Distal membrane-arm assembly complex protein 1-like" evidence="2">
    <location>
        <begin position="29"/>
        <end position="74"/>
    </location>
</feature>
<keyword evidence="1" id="KW-1133">Transmembrane helix</keyword>
<evidence type="ECO:0000256" key="1">
    <source>
        <dbReference type="SAM" id="Phobius"/>
    </source>
</evidence>
<sequence length="96" mass="10531">MVSGTVSARKLDRPLALDDVLKEDQKSSDCLPCKVMGASAFFGLSAYSYFSGKAQLRIQKDKILQSGSRFGMKSRQAGITTIAMTLFGMGFWRLVN</sequence>
<dbReference type="PANTHER" id="PTHR28048">
    <property type="entry name" value="ACR195WP"/>
    <property type="match status" value="1"/>
</dbReference>
<feature type="transmembrane region" description="Helical" evidence="1">
    <location>
        <begin position="77"/>
        <end position="95"/>
    </location>
</feature>
<organism evidence="3 4">
    <name type="scientific">Golovinomyces cichoracearum</name>
    <dbReference type="NCBI Taxonomy" id="62708"/>
    <lineage>
        <taxon>Eukaryota</taxon>
        <taxon>Fungi</taxon>
        <taxon>Dikarya</taxon>
        <taxon>Ascomycota</taxon>
        <taxon>Pezizomycotina</taxon>
        <taxon>Leotiomycetes</taxon>
        <taxon>Erysiphales</taxon>
        <taxon>Erysiphaceae</taxon>
        <taxon>Golovinomyces</taxon>
    </lineage>
</organism>
<evidence type="ECO:0000313" key="4">
    <source>
        <dbReference type="Proteomes" id="UP000285326"/>
    </source>
</evidence>
<comment type="caution">
    <text evidence="3">The sequence shown here is derived from an EMBL/GenBank/DDBJ whole genome shotgun (WGS) entry which is preliminary data.</text>
</comment>
<protein>
    <recommendedName>
        <fullName evidence="2">Distal membrane-arm assembly complex protein 1-like domain-containing protein</fullName>
    </recommendedName>
</protein>
<dbReference type="Proteomes" id="UP000285326">
    <property type="component" value="Unassembled WGS sequence"/>
</dbReference>
<dbReference type="AlphaFoldDB" id="A0A420IHA8"/>
<evidence type="ECO:0000313" key="3">
    <source>
        <dbReference type="EMBL" id="RKF73948.1"/>
    </source>
</evidence>
<dbReference type="EMBL" id="MCBS01024201">
    <property type="protein sequence ID" value="RKF73948.1"/>
    <property type="molecule type" value="Genomic_DNA"/>
</dbReference>
<dbReference type="InterPro" id="IPR053092">
    <property type="entry name" value="Mitochondrial_unc_protein"/>
</dbReference>
<dbReference type="InterPro" id="IPR028036">
    <property type="entry name" value="DMAC1-like_dom"/>
</dbReference>
<dbReference type="Pfam" id="PF15055">
    <property type="entry name" value="DMAC1_Dmo2"/>
    <property type="match status" value="1"/>
</dbReference>
<keyword evidence="1" id="KW-0472">Membrane</keyword>
<accession>A0A420IHA8</accession>
<evidence type="ECO:0000259" key="2">
    <source>
        <dbReference type="Pfam" id="PF15055"/>
    </source>
</evidence>
<name>A0A420IHA8_9PEZI</name>
<proteinExistence type="predicted"/>
<reference evidence="3 4" key="1">
    <citation type="journal article" date="2018" name="BMC Genomics">
        <title>Comparative genome analyses reveal sequence features reflecting distinct modes of host-adaptation between dicot and monocot powdery mildew.</title>
        <authorList>
            <person name="Wu Y."/>
            <person name="Ma X."/>
            <person name="Pan Z."/>
            <person name="Kale S.D."/>
            <person name="Song Y."/>
            <person name="King H."/>
            <person name="Zhang Q."/>
            <person name="Presley C."/>
            <person name="Deng X."/>
            <person name="Wei C.I."/>
            <person name="Xiao S."/>
        </authorList>
    </citation>
    <scope>NUCLEOTIDE SEQUENCE [LARGE SCALE GENOMIC DNA]</scope>
    <source>
        <strain evidence="3">UMSG1</strain>
    </source>
</reference>
<dbReference type="PANTHER" id="PTHR28048:SF1">
    <property type="entry name" value="ACR195WP"/>
    <property type="match status" value="1"/>
</dbReference>